<name>A0ABZ1NJZ6_STRVL</name>
<feature type="region of interest" description="Disordered" evidence="1">
    <location>
        <begin position="1"/>
        <end position="28"/>
    </location>
</feature>
<organism evidence="2 3">
    <name type="scientific">Streptomyces violaceus</name>
    <name type="common">Streptomyces venezuelae</name>
    <dbReference type="NCBI Taxonomy" id="1936"/>
    <lineage>
        <taxon>Bacteria</taxon>
        <taxon>Bacillati</taxon>
        <taxon>Actinomycetota</taxon>
        <taxon>Actinomycetes</taxon>
        <taxon>Kitasatosporales</taxon>
        <taxon>Streptomycetaceae</taxon>
        <taxon>Streptomyces</taxon>
    </lineage>
</organism>
<dbReference type="Proteomes" id="UP001341259">
    <property type="component" value="Chromosome"/>
</dbReference>
<sequence>MSERSGGRTAGDTTVGHGGIGSMDQRQSLDDALDATADACCSGQGGCCRAREGGAEYGSAGHLRMVLRL</sequence>
<proteinExistence type="predicted"/>
<dbReference type="RefSeq" id="WP_328336454.1">
    <property type="nucleotide sequence ID" value="NZ_CP107906.1"/>
</dbReference>
<dbReference type="EMBL" id="CP107906">
    <property type="protein sequence ID" value="WUG92024.1"/>
    <property type="molecule type" value="Genomic_DNA"/>
</dbReference>
<reference evidence="2 3" key="1">
    <citation type="submission" date="2022-10" db="EMBL/GenBank/DDBJ databases">
        <title>The complete genomes of actinobacterial strains from the NBC collection.</title>
        <authorList>
            <person name="Joergensen T.S."/>
            <person name="Alvarez Arevalo M."/>
            <person name="Sterndorff E.B."/>
            <person name="Faurdal D."/>
            <person name="Vuksanovic O."/>
            <person name="Mourched A.-S."/>
            <person name="Charusanti P."/>
            <person name="Shaw S."/>
            <person name="Blin K."/>
            <person name="Weber T."/>
        </authorList>
    </citation>
    <scope>NUCLEOTIDE SEQUENCE [LARGE SCALE GENOMIC DNA]</scope>
    <source>
        <strain evidence="2 3">NBC_00456</strain>
    </source>
</reference>
<evidence type="ECO:0000313" key="2">
    <source>
        <dbReference type="EMBL" id="WUG92024.1"/>
    </source>
</evidence>
<gene>
    <name evidence="2" type="ORF">OHB29_02655</name>
</gene>
<evidence type="ECO:0000256" key="1">
    <source>
        <dbReference type="SAM" id="MobiDB-lite"/>
    </source>
</evidence>
<keyword evidence="3" id="KW-1185">Reference proteome</keyword>
<evidence type="ECO:0000313" key="3">
    <source>
        <dbReference type="Proteomes" id="UP001341259"/>
    </source>
</evidence>
<accession>A0ABZ1NJZ6</accession>
<protein>
    <submittedName>
        <fullName evidence="2">Uncharacterized protein</fullName>
    </submittedName>
</protein>